<gene>
    <name evidence="2" type="ORF">PMAYCL1PPCAC_12636</name>
</gene>
<name>A0AAN5CH03_9BILA</name>
<dbReference type="EMBL" id="BTRK01000003">
    <property type="protein sequence ID" value="GMR42441.1"/>
    <property type="molecule type" value="Genomic_DNA"/>
</dbReference>
<feature type="compositionally biased region" description="Low complexity" evidence="1">
    <location>
        <begin position="38"/>
        <end position="54"/>
    </location>
</feature>
<keyword evidence="3" id="KW-1185">Reference proteome</keyword>
<feature type="compositionally biased region" description="Low complexity" evidence="1">
    <location>
        <begin position="133"/>
        <end position="144"/>
    </location>
</feature>
<comment type="caution">
    <text evidence="2">The sequence shown here is derived from an EMBL/GenBank/DDBJ whole genome shotgun (WGS) entry which is preliminary data.</text>
</comment>
<protein>
    <submittedName>
        <fullName evidence="2">Uncharacterized protein</fullName>
    </submittedName>
</protein>
<feature type="non-terminal residue" evidence="2">
    <location>
        <position position="1"/>
    </location>
</feature>
<evidence type="ECO:0000313" key="3">
    <source>
        <dbReference type="Proteomes" id="UP001328107"/>
    </source>
</evidence>
<organism evidence="2 3">
    <name type="scientific">Pristionchus mayeri</name>
    <dbReference type="NCBI Taxonomy" id="1317129"/>
    <lineage>
        <taxon>Eukaryota</taxon>
        <taxon>Metazoa</taxon>
        <taxon>Ecdysozoa</taxon>
        <taxon>Nematoda</taxon>
        <taxon>Chromadorea</taxon>
        <taxon>Rhabditida</taxon>
        <taxon>Rhabditina</taxon>
        <taxon>Diplogasteromorpha</taxon>
        <taxon>Diplogasteroidea</taxon>
        <taxon>Neodiplogasteridae</taxon>
        <taxon>Pristionchus</taxon>
    </lineage>
</organism>
<proteinExistence type="predicted"/>
<reference evidence="3" key="1">
    <citation type="submission" date="2022-10" db="EMBL/GenBank/DDBJ databases">
        <title>Genome assembly of Pristionchus species.</title>
        <authorList>
            <person name="Yoshida K."/>
            <person name="Sommer R.J."/>
        </authorList>
    </citation>
    <scope>NUCLEOTIDE SEQUENCE [LARGE SCALE GENOMIC DNA]</scope>
    <source>
        <strain evidence="3">RS5460</strain>
    </source>
</reference>
<feature type="region of interest" description="Disordered" evidence="1">
    <location>
        <begin position="271"/>
        <end position="292"/>
    </location>
</feature>
<feature type="region of interest" description="Disordered" evidence="1">
    <location>
        <begin position="35"/>
        <end position="54"/>
    </location>
</feature>
<evidence type="ECO:0000256" key="1">
    <source>
        <dbReference type="SAM" id="MobiDB-lite"/>
    </source>
</evidence>
<dbReference type="Proteomes" id="UP001328107">
    <property type="component" value="Unassembled WGS sequence"/>
</dbReference>
<evidence type="ECO:0000313" key="2">
    <source>
        <dbReference type="EMBL" id="GMR42441.1"/>
    </source>
</evidence>
<accession>A0AAN5CH03</accession>
<sequence length="419" mass="46837">LSPPLLIRTRSPLVFLSSLYRMPFYAPSAYYPLPGAPQPQQQSQQFNAPAAPVDQAQAQLQAQQLAYQQQQQQQQQQQLQQQQQQQFYQQQQLQQQQYAAQQQRLQQQQFAQQQQQYQQPATPSRQQQRSGYQAATQQSSPAAPLYKSSEYVPSGGVYSTGGAYNQPTLRRAPSRADVNTAVENQEVPFQSFGAGLNSEQQRGLVSQYNPYANYGQAVTQSPIRPQRGASQREPSEYAFDGLNPAYKQQQQYSQGIPSEMGARTLNAPQTVVLDGNNNSLPPRSPARVYQRGQGGAVESAYIGLPNDLQYAQNNQQRAYNQYAQESRPAYVSSSRTNQSANPKLKPAAARELYAALSSEDVRTALERDAPLLQQIPAYSTYNGQRVQGRAFVVPADQKYSEYNLDDLNGLRSVIDAPLR</sequence>
<feature type="region of interest" description="Disordered" evidence="1">
    <location>
        <begin position="116"/>
        <end position="148"/>
    </location>
</feature>
<feature type="compositionally biased region" description="Polar residues" evidence="1">
    <location>
        <begin position="120"/>
        <end position="131"/>
    </location>
</feature>
<dbReference type="AlphaFoldDB" id="A0AAN5CH03"/>